<evidence type="ECO:0000256" key="7">
    <source>
        <dbReference type="ARBA" id="ARBA00023065"/>
    </source>
</evidence>
<evidence type="ECO:0000256" key="5">
    <source>
        <dbReference type="ARBA" id="ARBA00022967"/>
    </source>
</evidence>
<keyword evidence="9" id="KW-0375">Hydrogen ion transport</keyword>
<dbReference type="EMBL" id="JAUCGR010000003">
    <property type="protein sequence ID" value="MDM7832272.1"/>
    <property type="molecule type" value="Genomic_DNA"/>
</dbReference>
<comment type="function">
    <text evidence="9">Proton pump that utilizes the energy of pyrophosphate hydrolysis as the driving force for proton movement across the membrane. Generates a proton motive force.</text>
</comment>
<dbReference type="InterPro" id="IPR004131">
    <property type="entry name" value="PPase-energised_H-pump"/>
</dbReference>
<evidence type="ECO:0000256" key="1">
    <source>
        <dbReference type="ARBA" id="ARBA00004127"/>
    </source>
</evidence>
<comment type="subunit">
    <text evidence="9">Homodimer.</text>
</comment>
<evidence type="ECO:0000313" key="10">
    <source>
        <dbReference type="EMBL" id="MDM7832272.1"/>
    </source>
</evidence>
<feature type="transmembrane region" description="Helical" evidence="9">
    <location>
        <begin position="167"/>
        <end position="185"/>
    </location>
</feature>
<feature type="transmembrane region" description="Helical" evidence="9">
    <location>
        <begin position="721"/>
        <end position="740"/>
    </location>
</feature>
<keyword evidence="8 9" id="KW-0472">Membrane</keyword>
<feature type="transmembrane region" description="Helical" evidence="9">
    <location>
        <begin position="134"/>
        <end position="161"/>
    </location>
</feature>
<keyword evidence="3 9" id="KW-0812">Transmembrane</keyword>
<dbReference type="NCBIfam" id="NF001960">
    <property type="entry name" value="PRK00733.3-5"/>
    <property type="match status" value="1"/>
</dbReference>
<reference evidence="10 11" key="1">
    <citation type="submission" date="2023-06" db="EMBL/GenBank/DDBJ databases">
        <title>Cellulomonas sp. MW9 Whole genome sequence.</title>
        <authorList>
            <person name="Park S."/>
        </authorList>
    </citation>
    <scope>NUCLEOTIDE SEQUENCE [LARGE SCALE GENOMIC DNA]</scope>
    <source>
        <strain evidence="10 11">MW9</strain>
    </source>
</reference>
<comment type="subcellular location">
    <subcellularLocation>
        <location evidence="9">Cell membrane</location>
        <topology evidence="9">Multi-pass membrane protein</topology>
    </subcellularLocation>
    <subcellularLocation>
        <location evidence="1">Endomembrane system</location>
        <topology evidence="1">Multi-pass membrane protein</topology>
    </subcellularLocation>
</comment>
<feature type="transmembrane region" description="Helical" evidence="9">
    <location>
        <begin position="421"/>
        <end position="441"/>
    </location>
</feature>
<comment type="caution">
    <text evidence="10">The sequence shown here is derived from an EMBL/GenBank/DDBJ whole genome shotgun (WGS) entry which is preliminary data.</text>
</comment>
<feature type="transmembrane region" description="Helical" evidence="9">
    <location>
        <begin position="338"/>
        <end position="358"/>
    </location>
</feature>
<keyword evidence="9" id="KW-1003">Cell membrane</keyword>
<dbReference type="PANTHER" id="PTHR31998">
    <property type="entry name" value="K(+)-INSENSITIVE PYROPHOSPHATE-ENERGIZED PROTON PUMP"/>
    <property type="match status" value="1"/>
</dbReference>
<comment type="caution">
    <text evidence="9">Lacks conserved residue(s) required for the propagation of feature annotation.</text>
</comment>
<name>A0ABT7S9H0_9CELL</name>
<feature type="transmembrane region" description="Helical" evidence="9">
    <location>
        <begin position="697"/>
        <end position="715"/>
    </location>
</feature>
<dbReference type="RefSeq" id="WP_289447704.1">
    <property type="nucleotide sequence ID" value="NZ_JAUCGR010000003.1"/>
</dbReference>
<evidence type="ECO:0000313" key="11">
    <source>
        <dbReference type="Proteomes" id="UP001321453"/>
    </source>
</evidence>
<accession>A0ABT7S9H0</accession>
<feature type="site" description="Determinant of potassium independence" evidence="9">
    <location>
        <position position="480"/>
    </location>
</feature>
<keyword evidence="6 9" id="KW-1133">Transmembrane helix</keyword>
<dbReference type="Pfam" id="PF03030">
    <property type="entry name" value="H_PPase"/>
    <property type="match status" value="1"/>
</dbReference>
<evidence type="ECO:0000256" key="3">
    <source>
        <dbReference type="ARBA" id="ARBA00022692"/>
    </source>
</evidence>
<dbReference type="NCBIfam" id="NF001952">
    <property type="entry name" value="PRK00733.1-4"/>
    <property type="match status" value="1"/>
</dbReference>
<dbReference type="NCBIfam" id="TIGR01104">
    <property type="entry name" value="V_PPase"/>
    <property type="match status" value="1"/>
</dbReference>
<feature type="transmembrane region" description="Helical" evidence="9">
    <location>
        <begin position="628"/>
        <end position="646"/>
    </location>
</feature>
<feature type="transmembrane region" description="Helical" evidence="9">
    <location>
        <begin position="395"/>
        <end position="414"/>
    </location>
</feature>
<feature type="transmembrane region" description="Helical" evidence="9">
    <location>
        <begin position="62"/>
        <end position="79"/>
    </location>
</feature>
<keyword evidence="11" id="KW-1185">Reference proteome</keyword>
<dbReference type="PIRSF" id="PIRSF001265">
    <property type="entry name" value="H+-PPase"/>
    <property type="match status" value="1"/>
</dbReference>
<dbReference type="GO" id="GO:0004427">
    <property type="term" value="F:inorganic diphosphate phosphatase activity"/>
    <property type="evidence" value="ECO:0007669"/>
    <property type="project" value="UniProtKB-EC"/>
</dbReference>
<feature type="transmembrane region" description="Helical" evidence="9">
    <location>
        <begin position="6"/>
        <end position="29"/>
    </location>
</feature>
<evidence type="ECO:0000256" key="6">
    <source>
        <dbReference type="ARBA" id="ARBA00022989"/>
    </source>
</evidence>
<feature type="transmembrane region" description="Helical" evidence="9">
    <location>
        <begin position="262"/>
        <end position="284"/>
    </location>
</feature>
<comment type="similarity">
    <text evidence="9">Belongs to the H(+)-translocating pyrophosphatase (TC 3.A.10) family. K(+)-insensitive subfamily.</text>
</comment>
<gene>
    <name evidence="9" type="primary">hppA</name>
    <name evidence="10" type="ORF">QRT05_13090</name>
</gene>
<evidence type="ECO:0000256" key="2">
    <source>
        <dbReference type="ARBA" id="ARBA00022448"/>
    </source>
</evidence>
<dbReference type="Proteomes" id="UP001321453">
    <property type="component" value="Unassembled WGS sequence"/>
</dbReference>
<evidence type="ECO:0000256" key="4">
    <source>
        <dbReference type="ARBA" id="ARBA00022842"/>
    </source>
</evidence>
<feature type="transmembrane region" description="Helical" evidence="9">
    <location>
        <begin position="296"/>
        <end position="318"/>
    </location>
</feature>
<keyword evidence="7 9" id="KW-0406">Ion transport</keyword>
<organism evidence="10 11">
    <name type="scientific">Cellulomonas edaphi</name>
    <dbReference type="NCBI Taxonomy" id="3053468"/>
    <lineage>
        <taxon>Bacteria</taxon>
        <taxon>Bacillati</taxon>
        <taxon>Actinomycetota</taxon>
        <taxon>Actinomycetes</taxon>
        <taxon>Micrococcales</taxon>
        <taxon>Cellulomonadaceae</taxon>
        <taxon>Cellulomonas</taxon>
    </lineage>
</organism>
<feature type="transmembrane region" description="Helical" evidence="9">
    <location>
        <begin position="602"/>
        <end position="622"/>
    </location>
</feature>
<evidence type="ECO:0000256" key="8">
    <source>
        <dbReference type="ARBA" id="ARBA00023136"/>
    </source>
</evidence>
<sequence>MIELGSTSITIVAVIAAVAVAALVVAAVLRRQVLAAGEGTSSMQEIAKAVQEGASAYLNRQFRTLALFAVVVCALLFLLPGDGGIKVGRSIFFLVGAVFSASIGFLGMWLATRANLRVAAAASQKDGRAEGARIAFRTGGVVGMSVVGLGLLGAASVVLIYREDAPSVLEGFGFGAALLAMFMRVGGGIFTKAADVGADLVGKVEQGIPEDDPRNAATIADNVGDNVGDCAGMAADLFESYAVTLVAALILGKAAFGEKGLVFPLIVTAVGALVAVLGVAITRVRGSESGLTAINRGFYISAVIGVVLAAIAAFIYLPSSFSGFVNGSLGEHDGDPRVIASLAVAIGVVLAGIILWVTGYFTGTTSKPTLHVAATTRTGAATVVLSGIGVGFESAVYTAGIIAAAICGVFLIAGGSITLSLFLIALAGCGLLTTVGVIVAMDTFGPVSDNAQGIAEMSGDVSEEGAQILTDLDAVGNTTKAVTKGIAIATAVLAATALFGSYADAVSAKLREVNPRAVGDLTESMLNYSIISPVTLVGVILGGATVFLFSGLAIDAVTRAAGAIVFEVRRQFRDHPGIMTYEERPEYGRVVDICTRDSLRELATPGLLAAFAPIAVGFGLGIGPLAGFLAGAIGAGVLMAVFLANAGGAWDNAKKIVEDGHYGGKGSEAHAAAVIGDTVGDPFKDTAGPAINPLLKVMNLVALLIAPAVVVVTVGDDANTTLRLGIAVVAALIAFGAVIASRLRAARVDREAEQDQVPARDALVP</sequence>
<comment type="catalytic activity">
    <reaction evidence="9">
        <text>diphosphate + H2O + H(+)(in) = 2 phosphate + 2 H(+)(out)</text>
        <dbReference type="Rhea" id="RHEA:13973"/>
        <dbReference type="ChEBI" id="CHEBI:15377"/>
        <dbReference type="ChEBI" id="CHEBI:15378"/>
        <dbReference type="ChEBI" id="CHEBI:33019"/>
        <dbReference type="ChEBI" id="CHEBI:43474"/>
        <dbReference type="EC" id="7.1.3.1"/>
    </reaction>
</comment>
<keyword evidence="5 9" id="KW-1278">Translocase</keyword>
<feature type="transmembrane region" description="Helical" evidence="9">
    <location>
        <begin position="530"/>
        <end position="554"/>
    </location>
</feature>
<dbReference type="EC" id="7.1.3.1" evidence="9"/>
<proteinExistence type="inferred from homology"/>
<keyword evidence="4 9" id="KW-0460">Magnesium</keyword>
<dbReference type="HAMAP" id="MF_01129">
    <property type="entry name" value="PPase_energized_pump"/>
    <property type="match status" value="1"/>
</dbReference>
<keyword evidence="10" id="KW-0378">Hydrolase</keyword>
<feature type="transmembrane region" description="Helical" evidence="9">
    <location>
        <begin position="91"/>
        <end position="111"/>
    </location>
</feature>
<comment type="cofactor">
    <cofactor evidence="9">
        <name>Mg(2+)</name>
        <dbReference type="ChEBI" id="CHEBI:18420"/>
    </cofactor>
</comment>
<keyword evidence="2 9" id="KW-0813">Transport</keyword>
<protein>
    <recommendedName>
        <fullName evidence="9">K(+)-insensitive pyrophosphate-energized proton pump</fullName>
        <ecNumber evidence="9">7.1.3.1</ecNumber>
    </recommendedName>
    <alternativeName>
        <fullName evidence="9">Membrane-bound proton-translocating pyrophosphatase</fullName>
    </alternativeName>
    <alternativeName>
        <fullName evidence="9">Pyrophosphate-energized inorganic pyrophosphatase</fullName>
        <shortName evidence="9">H(+)-PPase</shortName>
    </alternativeName>
</protein>
<evidence type="ECO:0000256" key="9">
    <source>
        <dbReference type="HAMAP-Rule" id="MF_01129"/>
    </source>
</evidence>